<dbReference type="AlphaFoldDB" id="A0A3B3SV17"/>
<keyword evidence="4" id="KW-1185">Reference proteome</keyword>
<dbReference type="GeneTree" id="ENSGT00390000014904"/>
<dbReference type="PANTHER" id="PTHR46298:SF1">
    <property type="entry name" value="ANDROGLOBIN"/>
    <property type="match status" value="1"/>
</dbReference>
<protein>
    <recommendedName>
        <fullName evidence="2">Androglobin domain-containing protein</fullName>
    </recommendedName>
</protein>
<feature type="region of interest" description="Disordered" evidence="1">
    <location>
        <begin position="1"/>
        <end position="43"/>
    </location>
</feature>
<dbReference type="InterPro" id="IPR054095">
    <property type="entry name" value="Androglobin_V"/>
</dbReference>
<dbReference type="Proteomes" id="UP000261540">
    <property type="component" value="Unplaced"/>
</dbReference>
<evidence type="ECO:0000256" key="1">
    <source>
        <dbReference type="SAM" id="MobiDB-lite"/>
    </source>
</evidence>
<reference evidence="3" key="2">
    <citation type="submission" date="2025-09" db="UniProtKB">
        <authorList>
            <consortium name="Ensembl"/>
        </authorList>
    </citation>
    <scope>IDENTIFICATION</scope>
</reference>
<name>A0A3B3SV17_9TELE</name>
<proteinExistence type="predicted"/>
<organism evidence="3 4">
    <name type="scientific">Paramormyrops kingsleyae</name>
    <dbReference type="NCBI Taxonomy" id="1676925"/>
    <lineage>
        <taxon>Eukaryota</taxon>
        <taxon>Metazoa</taxon>
        <taxon>Chordata</taxon>
        <taxon>Craniata</taxon>
        <taxon>Vertebrata</taxon>
        <taxon>Euteleostomi</taxon>
        <taxon>Actinopterygii</taxon>
        <taxon>Neopterygii</taxon>
        <taxon>Teleostei</taxon>
        <taxon>Osteoglossocephala</taxon>
        <taxon>Osteoglossomorpha</taxon>
        <taxon>Osteoglossiformes</taxon>
        <taxon>Mormyridae</taxon>
        <taxon>Paramormyrops</taxon>
    </lineage>
</organism>
<dbReference type="InterPro" id="IPR053033">
    <property type="entry name" value="Androglobin-like"/>
</dbReference>
<evidence type="ECO:0000313" key="3">
    <source>
        <dbReference type="Ensembl" id="ENSPKIP00000034200.1"/>
    </source>
</evidence>
<evidence type="ECO:0000259" key="2">
    <source>
        <dbReference type="Pfam" id="PF22070"/>
    </source>
</evidence>
<feature type="domain" description="Androglobin" evidence="2">
    <location>
        <begin position="156"/>
        <end position="230"/>
    </location>
</feature>
<accession>A0A3B3SV17</accession>
<dbReference type="STRING" id="1676925.ENSPKIP00000034200"/>
<dbReference type="Pfam" id="PF22070">
    <property type="entry name" value="Androglobin_V"/>
    <property type="match status" value="1"/>
</dbReference>
<feature type="compositionally biased region" description="Polar residues" evidence="1">
    <location>
        <begin position="8"/>
        <end position="24"/>
    </location>
</feature>
<dbReference type="Ensembl" id="ENSPKIT00000015105.1">
    <property type="protein sequence ID" value="ENSPKIP00000034200.1"/>
    <property type="gene ID" value="ENSPKIG00000013617.1"/>
</dbReference>
<dbReference type="PANTHER" id="PTHR46298">
    <property type="entry name" value="ANDROGLOBIN"/>
    <property type="match status" value="1"/>
</dbReference>
<sequence length="300" mass="33705">KQEEQVAAASTETASGEGQKASTPRSSRRTKEKEKSKAAPKADLNRMGGLSLLCRCPRQILDVSRPQWSLRFVSDQSEADSVQVSKDTGRADEIKAMKKAWEAVDPGRSLKAQQVRLQFITQFGDTPPAAGRWRMRLIRSCDPPAKLNRDTPLCSFATKEFRDYYIPDDRNIICRFSVKVTRDHVGTVQVQVTEPDIYVKLTVLDCEEEVASATGRALAIVPVFRFLPNEPPKRESAQPPVTRSTPHKYIIQAEVLHKSRSQYEKAVASQEKDWTTGMESAAHSACHMVSWPRLHDSRRG</sequence>
<reference evidence="3" key="1">
    <citation type="submission" date="2025-08" db="UniProtKB">
        <authorList>
            <consortium name="Ensembl"/>
        </authorList>
    </citation>
    <scope>IDENTIFICATION</scope>
</reference>
<evidence type="ECO:0000313" key="4">
    <source>
        <dbReference type="Proteomes" id="UP000261540"/>
    </source>
</evidence>